<dbReference type="EC" id="7.1.1.-" evidence="3"/>
<keyword evidence="8" id="KW-1185">Reference proteome</keyword>
<keyword evidence="3 5" id="KW-0874">Quinone</keyword>
<comment type="function">
    <text evidence="3">NDH-1 shuttles electrons from NADH, via FMN and iron-sulfur (Fe-S) centers, to quinones in the respiratory chain. The immediate electron acceptor for the enzyme in this species is believed to be a menaquinone. Couples the redox reaction to proton translocation (for every two electrons transferred, four hydrogen ions are translocated across the cytoplasmic membrane), and thus conserves the redox energy in a proton gradient.</text>
</comment>
<keyword evidence="3 4" id="KW-1278">Translocase</keyword>
<dbReference type="Pfam" id="PF00329">
    <property type="entry name" value="Complex1_30kDa"/>
    <property type="match status" value="1"/>
</dbReference>
<dbReference type="PANTHER" id="PTHR10884:SF14">
    <property type="entry name" value="NADH DEHYDROGENASE [UBIQUINONE] IRON-SULFUR PROTEIN 3, MITOCHONDRIAL"/>
    <property type="match status" value="1"/>
</dbReference>
<evidence type="ECO:0000256" key="1">
    <source>
        <dbReference type="ARBA" id="ARBA00007569"/>
    </source>
</evidence>
<comment type="subunit">
    <text evidence="3">NDH-1 is composed of 14 different subunits. Subunits NuoB, C, D, E, F, and G constitute the peripheral sector of the complex.</text>
</comment>
<dbReference type="GO" id="GO:0008137">
    <property type="term" value="F:NADH dehydrogenase (ubiquinone) activity"/>
    <property type="evidence" value="ECO:0007669"/>
    <property type="project" value="InterPro"/>
</dbReference>
<evidence type="ECO:0000256" key="3">
    <source>
        <dbReference type="HAMAP-Rule" id="MF_01357"/>
    </source>
</evidence>
<comment type="similarity">
    <text evidence="1 3 4">Belongs to the complex I 30 kDa subunit family.</text>
</comment>
<dbReference type="GO" id="GO:0048038">
    <property type="term" value="F:quinone binding"/>
    <property type="evidence" value="ECO:0007669"/>
    <property type="project" value="UniProtKB-KW"/>
</dbReference>
<dbReference type="KEGG" id="srd:SD10_28105"/>
<dbReference type="RefSeq" id="WP_046578734.1">
    <property type="nucleotide sequence ID" value="NZ_CP010429.1"/>
</dbReference>
<evidence type="ECO:0000259" key="6">
    <source>
        <dbReference type="Pfam" id="PF00329"/>
    </source>
</evidence>
<dbReference type="PROSITE" id="PS00542">
    <property type="entry name" value="COMPLEX1_30K"/>
    <property type="match status" value="1"/>
</dbReference>
<dbReference type="Proteomes" id="UP000033054">
    <property type="component" value="Chromosome"/>
</dbReference>
<name>A0A0E4A0L3_9BACT</name>
<dbReference type="GO" id="GO:0050136">
    <property type="term" value="F:NADH dehydrogenase (quinone) (non-electrogenic) activity"/>
    <property type="evidence" value="ECO:0007669"/>
    <property type="project" value="UniProtKB-UniRule"/>
</dbReference>
<dbReference type="SUPFAM" id="SSF143243">
    <property type="entry name" value="Nqo5-like"/>
    <property type="match status" value="1"/>
</dbReference>
<feature type="domain" description="NADH:ubiquinone oxidoreductase 30kDa subunit" evidence="6">
    <location>
        <begin position="33"/>
        <end position="153"/>
    </location>
</feature>
<organism evidence="7 8">
    <name type="scientific">Spirosoma radiotolerans</name>
    <dbReference type="NCBI Taxonomy" id="1379870"/>
    <lineage>
        <taxon>Bacteria</taxon>
        <taxon>Pseudomonadati</taxon>
        <taxon>Bacteroidota</taxon>
        <taxon>Cytophagia</taxon>
        <taxon>Cytophagales</taxon>
        <taxon>Cytophagaceae</taxon>
        <taxon>Spirosoma</taxon>
    </lineage>
</organism>
<dbReference type="PATRIC" id="fig|1379870.5.peg.6057"/>
<evidence type="ECO:0000256" key="4">
    <source>
        <dbReference type="RuleBase" id="RU003456"/>
    </source>
</evidence>
<dbReference type="STRING" id="1379870.SD10_28105"/>
<keyword evidence="3" id="KW-0472">Membrane</keyword>
<keyword evidence="2 3" id="KW-0813">Transport</keyword>
<evidence type="ECO:0000313" key="7">
    <source>
        <dbReference type="EMBL" id="AKD58190.1"/>
    </source>
</evidence>
<dbReference type="HOGENOM" id="CLU_042628_6_2_10"/>
<dbReference type="OrthoDB" id="9803286at2"/>
<dbReference type="NCBIfam" id="TIGR01961">
    <property type="entry name" value="NuoC_fam"/>
    <property type="match status" value="1"/>
</dbReference>
<dbReference type="EMBL" id="CP010429">
    <property type="protein sequence ID" value="AKD58190.1"/>
    <property type="molecule type" value="Genomic_DNA"/>
</dbReference>
<dbReference type="AlphaFoldDB" id="A0A0E4A0L3"/>
<dbReference type="GO" id="GO:0005886">
    <property type="term" value="C:plasma membrane"/>
    <property type="evidence" value="ECO:0007669"/>
    <property type="project" value="UniProtKB-SubCell"/>
</dbReference>
<comment type="subcellular location">
    <subcellularLocation>
        <location evidence="3">Cell membrane</location>
        <topology evidence="3">Peripheral membrane protein</topology>
        <orientation evidence="3">Cytoplasmic side</orientation>
    </subcellularLocation>
</comment>
<dbReference type="InterPro" id="IPR010218">
    <property type="entry name" value="NADH_DH_suC"/>
</dbReference>
<accession>A0A0E4A0L3</accession>
<dbReference type="InterPro" id="IPR020396">
    <property type="entry name" value="NADH_UbQ_OxRdtase_CS"/>
</dbReference>
<comment type="catalytic activity">
    <reaction evidence="3 5">
        <text>a quinone + NADH + 5 H(+)(in) = a quinol + NAD(+) + 4 H(+)(out)</text>
        <dbReference type="Rhea" id="RHEA:57888"/>
        <dbReference type="ChEBI" id="CHEBI:15378"/>
        <dbReference type="ChEBI" id="CHEBI:24646"/>
        <dbReference type="ChEBI" id="CHEBI:57540"/>
        <dbReference type="ChEBI" id="CHEBI:57945"/>
        <dbReference type="ChEBI" id="CHEBI:132124"/>
    </reaction>
</comment>
<gene>
    <name evidence="3" type="primary">nuoC</name>
    <name evidence="7" type="ORF">SD10_28105</name>
</gene>
<dbReference type="Gene3D" id="3.30.460.80">
    <property type="entry name" value="NADH:ubiquinone oxidoreductase, 30kDa subunit"/>
    <property type="match status" value="1"/>
</dbReference>
<sequence>MLTNEEVAQIIINQFGESVTDFDDPYNLLTCSTSRDQIIPLVKYLKEHPTLKIGFLTDITAIHYPDSVGKEFCVVYHLHSLQNNFRIRIKVYLATDDIHIPTMIPLYASANWMERETFDLFGILFDGHPDLRRILNMEEMDYHPMRKEYPLEDATREDKIDALFGR</sequence>
<evidence type="ECO:0000256" key="5">
    <source>
        <dbReference type="RuleBase" id="RU003582"/>
    </source>
</evidence>
<protein>
    <recommendedName>
        <fullName evidence="3">NADH-quinone oxidoreductase subunit C</fullName>
        <ecNumber evidence="3">7.1.1.-</ecNumber>
    </recommendedName>
    <alternativeName>
        <fullName evidence="3">NADH dehydrogenase I subunit C</fullName>
    </alternativeName>
    <alternativeName>
        <fullName evidence="3">NDH-1 subunit C</fullName>
    </alternativeName>
</protein>
<reference evidence="7 8" key="1">
    <citation type="journal article" date="2014" name="Curr. Microbiol.">
        <title>Spirosoma radiotolerans sp. nov., a gamma-radiation-resistant bacterium isolated from gamma ray-irradiated soil.</title>
        <authorList>
            <person name="Lee J.J."/>
            <person name="Srinivasan S."/>
            <person name="Lim S."/>
            <person name="Joe M."/>
            <person name="Im S."/>
            <person name="Bae S.I."/>
            <person name="Park K.R."/>
            <person name="Han J.H."/>
            <person name="Park S.H."/>
            <person name="Joo B.M."/>
            <person name="Park S.J."/>
            <person name="Kim M.K."/>
        </authorList>
    </citation>
    <scope>NUCLEOTIDE SEQUENCE [LARGE SCALE GENOMIC DNA]</scope>
    <source>
        <strain evidence="7 8">DG5A</strain>
    </source>
</reference>
<dbReference type="PANTHER" id="PTHR10884">
    <property type="entry name" value="NADH DEHYDROGENASE UBIQUINONE IRON-SULFUR PROTEIN 3"/>
    <property type="match status" value="1"/>
</dbReference>
<keyword evidence="3" id="KW-1003">Cell membrane</keyword>
<dbReference type="InterPro" id="IPR037232">
    <property type="entry name" value="NADH_quin_OxRdtase_su_C/D-like"/>
</dbReference>
<keyword evidence="3 4" id="KW-0520">NAD</keyword>
<dbReference type="InterPro" id="IPR001268">
    <property type="entry name" value="NADH_UbQ_OxRdtase_30kDa_su"/>
</dbReference>
<proteinExistence type="inferred from homology"/>
<evidence type="ECO:0000313" key="8">
    <source>
        <dbReference type="Proteomes" id="UP000033054"/>
    </source>
</evidence>
<dbReference type="HAMAP" id="MF_01357">
    <property type="entry name" value="NDH1_NuoC"/>
    <property type="match status" value="1"/>
</dbReference>
<evidence type="ECO:0000256" key="2">
    <source>
        <dbReference type="ARBA" id="ARBA00022448"/>
    </source>
</evidence>